<reference evidence="2 3" key="1">
    <citation type="submission" date="2024-04" db="EMBL/GenBank/DDBJ databases">
        <authorList>
            <person name="Rising A."/>
            <person name="Reimegard J."/>
            <person name="Sonavane S."/>
            <person name="Akerstrom W."/>
            <person name="Nylinder S."/>
            <person name="Hedman E."/>
            <person name="Kallberg Y."/>
        </authorList>
    </citation>
    <scope>NUCLEOTIDE SEQUENCE [LARGE SCALE GENOMIC DNA]</scope>
</reference>
<accession>A0AAV1ZGT1</accession>
<comment type="caution">
    <text evidence="2">The sequence shown here is derived from an EMBL/GenBank/DDBJ whole genome shotgun (WGS) entry which is preliminary data.</text>
</comment>
<name>A0AAV1ZGT1_9ARAC</name>
<dbReference type="PROSITE" id="PS50225">
    <property type="entry name" value="SOCS"/>
    <property type="match status" value="1"/>
</dbReference>
<keyword evidence="3" id="KW-1185">Reference proteome</keyword>
<dbReference type="InterPro" id="IPR001496">
    <property type="entry name" value="SOCS_box"/>
</dbReference>
<sequence>MDSFCDIILEKIEHRLIQLDCPTDIVRFSFIVQNSILPLDLAWQDSRNSFGEDALYGFSSFSVLDGCVQYPKFLINTEEKCRKILSTTRSFLYRLHLDLPKMRECGLKDGPEPANMLGCISRHIGKIIVDPNFHFTVLSCLVKEAVRRSDEKLKLIKWLVTFNALPEDVYLNPDHVNYFVKYLYPEVTDSAFIMSFLKKFNFNLWMVRSERSEYLEYFLFHLRQNGCTDKGNNACPYELIEMCIHWQSFLKMGSILKYQDAPRVPQRNIVWSMYTCSFDREGPIRNLLAEAEKRMSPRRFYFLVQIIYIFFERPTASAAECIRLLWRSLPDAFFSFEEIEIALKAGLSSETIQDVYNFYSRAVGAYHALVEPRSLKNLCRPAVRRMLWDSGCWIPDVIKLTGVPRGLESFLNLED</sequence>
<proteinExistence type="predicted"/>
<dbReference type="AlphaFoldDB" id="A0AAV1ZGT1"/>
<organism evidence="2 3">
    <name type="scientific">Larinioides sclopetarius</name>
    <dbReference type="NCBI Taxonomy" id="280406"/>
    <lineage>
        <taxon>Eukaryota</taxon>
        <taxon>Metazoa</taxon>
        <taxon>Ecdysozoa</taxon>
        <taxon>Arthropoda</taxon>
        <taxon>Chelicerata</taxon>
        <taxon>Arachnida</taxon>
        <taxon>Araneae</taxon>
        <taxon>Araneomorphae</taxon>
        <taxon>Entelegynae</taxon>
        <taxon>Araneoidea</taxon>
        <taxon>Araneidae</taxon>
        <taxon>Larinioides</taxon>
    </lineage>
</organism>
<protein>
    <recommendedName>
        <fullName evidence="1">SOCS box domain-containing protein</fullName>
    </recommendedName>
</protein>
<dbReference type="Proteomes" id="UP001497382">
    <property type="component" value="Unassembled WGS sequence"/>
</dbReference>
<evidence type="ECO:0000313" key="3">
    <source>
        <dbReference type="Proteomes" id="UP001497382"/>
    </source>
</evidence>
<evidence type="ECO:0000259" key="1">
    <source>
        <dbReference type="PROSITE" id="PS50225"/>
    </source>
</evidence>
<feature type="domain" description="SOCS box" evidence="1">
    <location>
        <begin position="371"/>
        <end position="415"/>
    </location>
</feature>
<gene>
    <name evidence="2" type="ORF">LARSCL_LOCUS5185</name>
</gene>
<dbReference type="EMBL" id="CAXIEN010000047">
    <property type="protein sequence ID" value="CAL1270251.1"/>
    <property type="molecule type" value="Genomic_DNA"/>
</dbReference>
<evidence type="ECO:0000313" key="2">
    <source>
        <dbReference type="EMBL" id="CAL1270251.1"/>
    </source>
</evidence>